<evidence type="ECO:0000256" key="8">
    <source>
        <dbReference type="ARBA" id="ARBA00023136"/>
    </source>
</evidence>
<dbReference type="InterPro" id="IPR058781">
    <property type="entry name" value="HH_AprE-like"/>
</dbReference>
<evidence type="ECO:0000259" key="12">
    <source>
        <dbReference type="Pfam" id="PF26002"/>
    </source>
</evidence>
<dbReference type="Pfam" id="PF25994">
    <property type="entry name" value="HH_AprE"/>
    <property type="match status" value="1"/>
</dbReference>
<evidence type="ECO:0000256" key="1">
    <source>
        <dbReference type="ARBA" id="ARBA00004377"/>
    </source>
</evidence>
<dbReference type="GO" id="GO:0005886">
    <property type="term" value="C:plasma membrane"/>
    <property type="evidence" value="ECO:0007669"/>
    <property type="project" value="UniProtKB-SubCell"/>
</dbReference>
<dbReference type="eggNOG" id="COG0845">
    <property type="taxonomic scope" value="Bacteria"/>
</dbReference>
<evidence type="ECO:0000313" key="14">
    <source>
        <dbReference type="Proteomes" id="UP000002710"/>
    </source>
</evidence>
<dbReference type="AlphaFoldDB" id="Q312C8"/>
<feature type="transmembrane region" description="Helical" evidence="10">
    <location>
        <begin position="31"/>
        <end position="52"/>
    </location>
</feature>
<keyword evidence="8 10" id="KW-0472">Membrane</keyword>
<evidence type="ECO:0000256" key="6">
    <source>
        <dbReference type="ARBA" id="ARBA00022692"/>
    </source>
</evidence>
<dbReference type="InterPro" id="IPR058982">
    <property type="entry name" value="Beta-barrel_AprE"/>
</dbReference>
<dbReference type="PRINTS" id="PR01490">
    <property type="entry name" value="RTXTOXIND"/>
</dbReference>
<dbReference type="NCBIfam" id="TIGR01843">
    <property type="entry name" value="type_I_hlyD"/>
    <property type="match status" value="1"/>
</dbReference>
<evidence type="ECO:0000256" key="9">
    <source>
        <dbReference type="SAM" id="Coils"/>
    </source>
</evidence>
<dbReference type="Proteomes" id="UP000002710">
    <property type="component" value="Chromosome"/>
</dbReference>
<dbReference type="InterPro" id="IPR050739">
    <property type="entry name" value="MFP"/>
</dbReference>
<feature type="coiled-coil region" evidence="9">
    <location>
        <begin position="158"/>
        <end position="204"/>
    </location>
</feature>
<dbReference type="KEGG" id="dde:Dde_1419"/>
<gene>
    <name evidence="13" type="ordered locus">Dde_1419</name>
</gene>
<dbReference type="Gene3D" id="2.40.30.170">
    <property type="match status" value="1"/>
</dbReference>
<dbReference type="EMBL" id="CP000112">
    <property type="protein sequence ID" value="ABB38218.1"/>
    <property type="molecule type" value="Genomic_DNA"/>
</dbReference>
<dbReference type="HOGENOM" id="CLU_023976_8_0_7"/>
<evidence type="ECO:0000256" key="2">
    <source>
        <dbReference type="ARBA" id="ARBA00009477"/>
    </source>
</evidence>
<dbReference type="PROSITE" id="PS00543">
    <property type="entry name" value="HLYD_FAMILY"/>
    <property type="match status" value="1"/>
</dbReference>
<proteinExistence type="inferred from homology"/>
<accession>Q312C8</accession>
<protein>
    <submittedName>
        <fullName evidence="13">Type I secretion membrane fusion protein, HlyD family</fullName>
    </submittedName>
</protein>
<dbReference type="Gene3D" id="2.40.50.100">
    <property type="match status" value="1"/>
</dbReference>
<keyword evidence="3" id="KW-0813">Transport</keyword>
<dbReference type="InterPro" id="IPR006144">
    <property type="entry name" value="Secretion_HlyD_CS"/>
</dbReference>
<dbReference type="PANTHER" id="PTHR30386:SF26">
    <property type="entry name" value="TRANSPORT PROTEIN COMB"/>
    <property type="match status" value="1"/>
</dbReference>
<keyword evidence="5" id="KW-0997">Cell inner membrane</keyword>
<evidence type="ECO:0000259" key="11">
    <source>
        <dbReference type="Pfam" id="PF25994"/>
    </source>
</evidence>
<comment type="subcellular location">
    <subcellularLocation>
        <location evidence="1">Cell inner membrane</location>
        <topology evidence="1">Single-pass membrane protein</topology>
    </subcellularLocation>
</comment>
<dbReference type="PANTHER" id="PTHR30386">
    <property type="entry name" value="MEMBRANE FUSION SUBUNIT OF EMRAB-TOLC MULTIDRUG EFFLUX PUMP"/>
    <property type="match status" value="1"/>
</dbReference>
<comment type="similarity">
    <text evidence="2">Belongs to the membrane fusion protein (MFP) (TC 8.A.1) family.</text>
</comment>
<dbReference type="SUPFAM" id="SSF111369">
    <property type="entry name" value="HlyD-like secretion proteins"/>
    <property type="match status" value="1"/>
</dbReference>
<evidence type="ECO:0000256" key="3">
    <source>
        <dbReference type="ARBA" id="ARBA00022448"/>
    </source>
</evidence>
<keyword evidence="14" id="KW-1185">Reference proteome</keyword>
<dbReference type="InterPro" id="IPR010129">
    <property type="entry name" value="T1SS_HlyD"/>
</dbReference>
<evidence type="ECO:0000256" key="10">
    <source>
        <dbReference type="SAM" id="Phobius"/>
    </source>
</evidence>
<sequence length="446" mass="50471">MNRRGTDGYRLEDIEYMSEVDAALRRRGHPFAFMLSASVALLFGVLVIWAHFAVLDEVTRGLGQVIPSQRVQEIQNLEGGILQEIAVSEGQIVEKGDILVRIDNEAAASFYRDAYSKSLEHKAAIARLEAELEGWREIVFPEDVMQSAPLVIQGQASIAAAKRQQQQVELRVLENQREQKIKEVQEMVQRRQNLESSLRVAMEQRDIARPLMEKKVYPRVDYLTLEQKVISLRGEIDSLALNIPRARFAAEEARERIRQREAEYRSEALEEMNRRQVELRSLQETLSAGGDRVTRTDVRSPVRGTVKKININTIGGVVKPGESIMQIVPLDDTLLIEARIRPQDIAFLHPGQKATVKITAYDFSVYGGLEGKVEQISADTIQDNDGNSFYLVKLRTRASAIQYRGEQLPIIPGMMATVDILTGKKTVLDYLLKPILKARQNALRER</sequence>
<feature type="coiled-coil region" evidence="9">
    <location>
        <begin position="250"/>
        <end position="285"/>
    </location>
</feature>
<dbReference type="RefSeq" id="WP_011367388.1">
    <property type="nucleotide sequence ID" value="NC_007519.1"/>
</dbReference>
<evidence type="ECO:0000256" key="5">
    <source>
        <dbReference type="ARBA" id="ARBA00022519"/>
    </source>
</evidence>
<evidence type="ECO:0000313" key="13">
    <source>
        <dbReference type="EMBL" id="ABB38218.1"/>
    </source>
</evidence>
<dbReference type="STRING" id="207559.Dde_1419"/>
<keyword evidence="9" id="KW-0175">Coiled coil</keyword>
<evidence type="ECO:0000256" key="7">
    <source>
        <dbReference type="ARBA" id="ARBA00022989"/>
    </source>
</evidence>
<dbReference type="Pfam" id="PF26002">
    <property type="entry name" value="Beta-barrel_AprE"/>
    <property type="match status" value="1"/>
</dbReference>
<keyword evidence="6 10" id="KW-0812">Transmembrane</keyword>
<keyword evidence="7 10" id="KW-1133">Transmembrane helix</keyword>
<reference evidence="13 14" key="1">
    <citation type="journal article" date="2011" name="J. Bacteriol.">
        <title>Complete genome sequence and updated annotation of Desulfovibrio alaskensis G20.</title>
        <authorList>
            <person name="Hauser L.J."/>
            <person name="Land M.L."/>
            <person name="Brown S.D."/>
            <person name="Larimer F."/>
            <person name="Keller K.L."/>
            <person name="Rapp-Giles B.J."/>
            <person name="Price M.N."/>
            <person name="Lin M."/>
            <person name="Bruce D.C."/>
            <person name="Detter J.C."/>
            <person name="Tapia R."/>
            <person name="Han C.S."/>
            <person name="Goodwin L.A."/>
            <person name="Cheng J.F."/>
            <person name="Pitluck S."/>
            <person name="Copeland A."/>
            <person name="Lucas S."/>
            <person name="Nolan M."/>
            <person name="Lapidus A.L."/>
            <person name="Palumbo A.V."/>
            <person name="Wall J.D."/>
        </authorList>
    </citation>
    <scope>NUCLEOTIDE SEQUENCE [LARGE SCALE GENOMIC DNA]</scope>
    <source>
        <strain evidence="14">ATCC BAA 1058 / DSM 17464 / G20</strain>
    </source>
</reference>
<dbReference type="GO" id="GO:0009306">
    <property type="term" value="P:protein secretion"/>
    <property type="evidence" value="ECO:0007669"/>
    <property type="project" value="InterPro"/>
</dbReference>
<keyword evidence="4" id="KW-1003">Cell membrane</keyword>
<feature type="domain" description="AprE-like beta-barrel" evidence="12">
    <location>
        <begin position="334"/>
        <end position="423"/>
    </location>
</feature>
<feature type="domain" description="AprE-like long alpha-helical hairpin" evidence="11">
    <location>
        <begin position="116"/>
        <end position="291"/>
    </location>
</feature>
<organism evidence="13 14">
    <name type="scientific">Oleidesulfovibrio alaskensis (strain ATCC BAA-1058 / DSM 17464 / G20)</name>
    <name type="common">Desulfovibrio alaskensis</name>
    <dbReference type="NCBI Taxonomy" id="207559"/>
    <lineage>
        <taxon>Bacteria</taxon>
        <taxon>Pseudomonadati</taxon>
        <taxon>Thermodesulfobacteriota</taxon>
        <taxon>Desulfovibrionia</taxon>
        <taxon>Desulfovibrionales</taxon>
        <taxon>Desulfovibrionaceae</taxon>
        <taxon>Oleidesulfovibrio</taxon>
    </lineage>
</organism>
<evidence type="ECO:0000256" key="4">
    <source>
        <dbReference type="ARBA" id="ARBA00022475"/>
    </source>
</evidence>
<name>Q312C8_OLEA2</name>